<dbReference type="InterPro" id="IPR016181">
    <property type="entry name" value="Acyl_CoA_acyltransferase"/>
</dbReference>
<name>A0ABW0E801_9BACT</name>
<gene>
    <name evidence="1" type="ORF">ACFPIB_01960</name>
</gene>
<organism evidence="1 2">
    <name type="scientific">Adhaeribacter terreus</name>
    <dbReference type="NCBI Taxonomy" id="529703"/>
    <lineage>
        <taxon>Bacteria</taxon>
        <taxon>Pseudomonadati</taxon>
        <taxon>Bacteroidota</taxon>
        <taxon>Cytophagia</taxon>
        <taxon>Cytophagales</taxon>
        <taxon>Hymenobacteraceae</taxon>
        <taxon>Adhaeribacter</taxon>
    </lineage>
</organism>
<dbReference type="EMBL" id="JBHSKT010000001">
    <property type="protein sequence ID" value="MFC5269356.1"/>
    <property type="molecule type" value="Genomic_DNA"/>
</dbReference>
<evidence type="ECO:0000313" key="1">
    <source>
        <dbReference type="EMBL" id="MFC5269356.1"/>
    </source>
</evidence>
<keyword evidence="2" id="KW-1185">Reference proteome</keyword>
<protein>
    <recommendedName>
        <fullName evidence="3">GNAT family N-acetyltransferase</fullName>
    </recommendedName>
</protein>
<proteinExistence type="predicted"/>
<sequence>MEQVIRAFNEQAERLLYYSPYNYLRELGRHSHFNFLLNQLQLWLNQAANHFTFNIEINGAAYSFLYHFLPWDSDHFQVSTCKLFTVLYPENNFVDLVQAVAGFLKHLHSNNPGYFFGEIPAEDSLLLQAFTASGFRLSETRLNYYFDQVQTFESERFPVRVAGKNDIDLIKKVASQNRNPFDRYHADIFFTPEQADNYLATYAEACQKGLADLVLLPGENERNSEAFMAILRHKQDAEQLNTSFARILLTAVSPDCKGWHLKLASETIQFAKEWNTRYVLMTTQATNRAVFRTSEKLGFKLGSTTHLLSITI</sequence>
<reference evidence="2" key="1">
    <citation type="journal article" date="2019" name="Int. J. Syst. Evol. Microbiol.">
        <title>The Global Catalogue of Microorganisms (GCM) 10K type strain sequencing project: providing services to taxonomists for standard genome sequencing and annotation.</title>
        <authorList>
            <consortium name="The Broad Institute Genomics Platform"/>
            <consortium name="The Broad Institute Genome Sequencing Center for Infectious Disease"/>
            <person name="Wu L."/>
            <person name="Ma J."/>
        </authorList>
    </citation>
    <scope>NUCLEOTIDE SEQUENCE [LARGE SCALE GENOMIC DNA]</scope>
    <source>
        <strain evidence="2">KACC 12602</strain>
    </source>
</reference>
<dbReference type="Gene3D" id="3.40.630.30">
    <property type="match status" value="1"/>
</dbReference>
<dbReference type="RefSeq" id="WP_378015734.1">
    <property type="nucleotide sequence ID" value="NZ_JBHSKT010000001.1"/>
</dbReference>
<evidence type="ECO:0000313" key="2">
    <source>
        <dbReference type="Proteomes" id="UP001596161"/>
    </source>
</evidence>
<evidence type="ECO:0008006" key="3">
    <source>
        <dbReference type="Google" id="ProtNLM"/>
    </source>
</evidence>
<dbReference type="Proteomes" id="UP001596161">
    <property type="component" value="Unassembled WGS sequence"/>
</dbReference>
<comment type="caution">
    <text evidence="1">The sequence shown here is derived from an EMBL/GenBank/DDBJ whole genome shotgun (WGS) entry which is preliminary data.</text>
</comment>
<dbReference type="SUPFAM" id="SSF55729">
    <property type="entry name" value="Acyl-CoA N-acyltransferases (Nat)"/>
    <property type="match status" value="1"/>
</dbReference>
<accession>A0ABW0E801</accession>